<dbReference type="NCBIfam" id="TIGR00431">
    <property type="entry name" value="TruB"/>
    <property type="match status" value="1"/>
</dbReference>
<dbReference type="GO" id="GO:0006400">
    <property type="term" value="P:tRNA modification"/>
    <property type="evidence" value="ECO:0007669"/>
    <property type="project" value="TreeGrafter"/>
</dbReference>
<protein>
    <recommendedName>
        <fullName evidence="1">tRNA pseudouridine(55) synthase</fullName>
        <ecNumber evidence="1">5.4.99.25</ecNumber>
    </recommendedName>
</protein>
<dbReference type="InterPro" id="IPR036974">
    <property type="entry name" value="PUA_sf"/>
</dbReference>
<dbReference type="InterPro" id="IPR002501">
    <property type="entry name" value="PsdUridine_synth_N"/>
</dbReference>
<dbReference type="PANTHER" id="PTHR13767">
    <property type="entry name" value="TRNA-PSEUDOURIDINE SYNTHASE"/>
    <property type="match status" value="1"/>
</dbReference>
<gene>
    <name evidence="6" type="ORF">S01H1_04545</name>
</gene>
<keyword evidence="2" id="KW-0819">tRNA processing</keyword>
<dbReference type="Gene3D" id="3.30.2350.10">
    <property type="entry name" value="Pseudouridine synthase"/>
    <property type="match status" value="1"/>
</dbReference>
<dbReference type="AlphaFoldDB" id="X0T9J1"/>
<dbReference type="Pfam" id="PF01509">
    <property type="entry name" value="TruB_N"/>
    <property type="match status" value="1"/>
</dbReference>
<dbReference type="SUPFAM" id="SSF55120">
    <property type="entry name" value="Pseudouridine synthase"/>
    <property type="match status" value="1"/>
</dbReference>
<dbReference type="Gene3D" id="2.30.130.10">
    <property type="entry name" value="PUA domain"/>
    <property type="match status" value="1"/>
</dbReference>
<evidence type="ECO:0000259" key="4">
    <source>
        <dbReference type="Pfam" id="PF01509"/>
    </source>
</evidence>
<feature type="domain" description="Pseudouridine synthase II N-terminal" evidence="4">
    <location>
        <begin position="23"/>
        <end position="175"/>
    </location>
</feature>
<dbReference type="EC" id="5.4.99.25" evidence="1"/>
<dbReference type="GO" id="GO:1990481">
    <property type="term" value="P:mRNA pseudouridine synthesis"/>
    <property type="evidence" value="ECO:0007669"/>
    <property type="project" value="TreeGrafter"/>
</dbReference>
<evidence type="ECO:0000256" key="1">
    <source>
        <dbReference type="ARBA" id="ARBA00012787"/>
    </source>
</evidence>
<proteinExistence type="inferred from homology"/>
<keyword evidence="3" id="KW-0413">Isomerase</keyword>
<feature type="domain" description="tRNA pseudouridylate synthase B C-terminal" evidence="5">
    <location>
        <begin position="176"/>
        <end position="221"/>
    </location>
</feature>
<dbReference type="InterPro" id="IPR014780">
    <property type="entry name" value="tRNA_psdUridine_synth_TruB"/>
</dbReference>
<name>X0T9J1_9ZZZZ</name>
<dbReference type="InterPro" id="IPR032819">
    <property type="entry name" value="TruB_C"/>
</dbReference>
<dbReference type="Pfam" id="PF16198">
    <property type="entry name" value="TruB_C_2"/>
    <property type="match status" value="1"/>
</dbReference>
<dbReference type="EMBL" id="BARS01002395">
    <property type="protein sequence ID" value="GAF84867.1"/>
    <property type="molecule type" value="Genomic_DNA"/>
</dbReference>
<sequence>MNGILNIFKPKGISSYQTVKEVRDILNISKAGHTGTLDPSASGVLLVCIGQATKIAEFLVGMKKHYQGEMVLGISTDSQDSVGKIIQKREVGTDIDENRIKDIFQKYEGIISQMPPMFSAAHYKGERLYRLARKGIEVKRNLKKVKIYRLNLINFYQEVNPIVKFEVVCSKGTYIRTLCNDIGDELGCGAHLSNLVRKKVGNFSIEDSLNLKELKKETALGKRYLISIDSALEELSKITVKSEAIKTVLNGGVISSEQIVEIPEGLKTRKNKFVKIFDAKGNLLSLGTSIKEKGKNIFFKQLKVFKNY</sequence>
<dbReference type="InterPro" id="IPR020103">
    <property type="entry name" value="PsdUridine_synth_cat_dom_sf"/>
</dbReference>
<accession>X0T9J1</accession>
<evidence type="ECO:0000256" key="3">
    <source>
        <dbReference type="ARBA" id="ARBA00023235"/>
    </source>
</evidence>
<reference evidence="6" key="1">
    <citation type="journal article" date="2014" name="Front. Microbiol.">
        <title>High frequency of phylogenetically diverse reductive dehalogenase-homologous genes in deep subseafloor sedimentary metagenomes.</title>
        <authorList>
            <person name="Kawai M."/>
            <person name="Futagami T."/>
            <person name="Toyoda A."/>
            <person name="Takaki Y."/>
            <person name="Nishi S."/>
            <person name="Hori S."/>
            <person name="Arai W."/>
            <person name="Tsubouchi T."/>
            <person name="Morono Y."/>
            <person name="Uchiyama I."/>
            <person name="Ito T."/>
            <person name="Fujiyama A."/>
            <person name="Inagaki F."/>
            <person name="Takami H."/>
        </authorList>
    </citation>
    <scope>NUCLEOTIDE SEQUENCE</scope>
    <source>
        <strain evidence="6">Expedition CK06-06</strain>
    </source>
</reference>
<dbReference type="HAMAP" id="MF_01080">
    <property type="entry name" value="TruB_bact"/>
    <property type="match status" value="1"/>
</dbReference>
<dbReference type="CDD" id="cd02573">
    <property type="entry name" value="PseudoU_synth_EcTruB"/>
    <property type="match status" value="1"/>
</dbReference>
<dbReference type="GO" id="GO:0160148">
    <property type="term" value="F:tRNA pseudouridine(55) synthase activity"/>
    <property type="evidence" value="ECO:0007669"/>
    <property type="project" value="UniProtKB-EC"/>
</dbReference>
<evidence type="ECO:0000259" key="5">
    <source>
        <dbReference type="Pfam" id="PF16198"/>
    </source>
</evidence>
<evidence type="ECO:0000256" key="2">
    <source>
        <dbReference type="ARBA" id="ARBA00022694"/>
    </source>
</evidence>
<dbReference type="GO" id="GO:0003723">
    <property type="term" value="F:RNA binding"/>
    <property type="evidence" value="ECO:0007669"/>
    <property type="project" value="InterPro"/>
</dbReference>
<dbReference type="PANTHER" id="PTHR13767:SF2">
    <property type="entry name" value="PSEUDOURIDYLATE SYNTHASE TRUB1"/>
    <property type="match status" value="1"/>
</dbReference>
<organism evidence="6">
    <name type="scientific">marine sediment metagenome</name>
    <dbReference type="NCBI Taxonomy" id="412755"/>
    <lineage>
        <taxon>unclassified sequences</taxon>
        <taxon>metagenomes</taxon>
        <taxon>ecological metagenomes</taxon>
    </lineage>
</organism>
<evidence type="ECO:0000313" key="6">
    <source>
        <dbReference type="EMBL" id="GAF84867.1"/>
    </source>
</evidence>
<comment type="caution">
    <text evidence="6">The sequence shown here is derived from an EMBL/GenBank/DDBJ whole genome shotgun (WGS) entry which is preliminary data.</text>
</comment>